<comment type="caution">
    <text evidence="2">The sequence shown here is derived from an EMBL/GenBank/DDBJ whole genome shotgun (WGS) entry which is preliminary data.</text>
</comment>
<dbReference type="EMBL" id="JALLPJ020000149">
    <property type="protein sequence ID" value="KAL3800929.1"/>
    <property type="molecule type" value="Genomic_DNA"/>
</dbReference>
<name>A0ABD3QL61_9STRA</name>
<evidence type="ECO:0000313" key="3">
    <source>
        <dbReference type="Proteomes" id="UP001530400"/>
    </source>
</evidence>
<evidence type="ECO:0000256" key="1">
    <source>
        <dbReference type="SAM" id="MobiDB-lite"/>
    </source>
</evidence>
<feature type="region of interest" description="Disordered" evidence="1">
    <location>
        <begin position="1"/>
        <end position="28"/>
    </location>
</feature>
<dbReference type="Proteomes" id="UP001530400">
    <property type="component" value="Unassembled WGS sequence"/>
</dbReference>
<reference evidence="2 3" key="1">
    <citation type="submission" date="2024-10" db="EMBL/GenBank/DDBJ databases">
        <title>Updated reference genomes for cyclostephanoid diatoms.</title>
        <authorList>
            <person name="Roberts W.R."/>
            <person name="Alverson A.J."/>
        </authorList>
    </citation>
    <scope>NUCLEOTIDE SEQUENCE [LARGE SCALE GENOMIC DNA]</scope>
    <source>
        <strain evidence="2 3">AJA010-31</strain>
    </source>
</reference>
<gene>
    <name evidence="2" type="ORF">ACHAWO_000062</name>
</gene>
<sequence>MEYAFKAASSSRPNGHKPSRGKDSAVVVTQRKVPDRLYVVPKSVSSVYTNYT</sequence>
<organism evidence="2 3">
    <name type="scientific">Cyclotella atomus</name>
    <dbReference type="NCBI Taxonomy" id="382360"/>
    <lineage>
        <taxon>Eukaryota</taxon>
        <taxon>Sar</taxon>
        <taxon>Stramenopiles</taxon>
        <taxon>Ochrophyta</taxon>
        <taxon>Bacillariophyta</taxon>
        <taxon>Coscinodiscophyceae</taxon>
        <taxon>Thalassiosirophycidae</taxon>
        <taxon>Stephanodiscales</taxon>
        <taxon>Stephanodiscaceae</taxon>
        <taxon>Cyclotella</taxon>
    </lineage>
</organism>
<keyword evidence="3" id="KW-1185">Reference proteome</keyword>
<proteinExistence type="predicted"/>
<accession>A0ABD3QL61</accession>
<evidence type="ECO:0000313" key="2">
    <source>
        <dbReference type="EMBL" id="KAL3800929.1"/>
    </source>
</evidence>
<dbReference type="AlphaFoldDB" id="A0ABD3QL61"/>
<protein>
    <submittedName>
        <fullName evidence="2">Uncharacterized protein</fullName>
    </submittedName>
</protein>